<dbReference type="PANTHER" id="PTHR43032:SF4">
    <property type="entry name" value="OXIDOREDUCTASE MOLYBDOPTERIN-BINDING DOMAIN-CONTAINING PROTEIN"/>
    <property type="match status" value="1"/>
</dbReference>
<feature type="region of interest" description="Disordered" evidence="1">
    <location>
        <begin position="1"/>
        <end position="23"/>
    </location>
</feature>
<reference evidence="3 4" key="1">
    <citation type="submission" date="2018-02" db="EMBL/GenBank/DDBJ databases">
        <title>Comparative genomes isolates from brazilian mangrove.</title>
        <authorList>
            <person name="Araujo J.E."/>
            <person name="Taketani R.G."/>
            <person name="Silva M.C.P."/>
            <person name="Loureco M.V."/>
            <person name="Andreote F.D."/>
        </authorList>
    </citation>
    <scope>NUCLEOTIDE SEQUENCE [LARGE SCALE GENOMIC DNA]</scope>
    <source>
        <strain evidence="3 4">NAP PRIS-MGV</strain>
    </source>
</reference>
<dbReference type="RefSeq" id="WP_105354465.1">
    <property type="nucleotide sequence ID" value="NZ_PUIB01000012.1"/>
</dbReference>
<comment type="caution">
    <text evidence="3">The sequence shown here is derived from an EMBL/GenBank/DDBJ whole genome shotgun (WGS) entry which is preliminary data.</text>
</comment>
<feature type="domain" description="Oxidoreductase molybdopterin-binding" evidence="2">
    <location>
        <begin position="56"/>
        <end position="202"/>
    </location>
</feature>
<evidence type="ECO:0000313" key="3">
    <source>
        <dbReference type="EMBL" id="PQO36694.1"/>
    </source>
</evidence>
<dbReference type="SUPFAM" id="SSF56524">
    <property type="entry name" value="Oxidoreductase molybdopterin-binding domain"/>
    <property type="match status" value="1"/>
</dbReference>
<evidence type="ECO:0000256" key="1">
    <source>
        <dbReference type="SAM" id="MobiDB-lite"/>
    </source>
</evidence>
<dbReference type="AlphaFoldDB" id="A0A2S8FXX4"/>
<accession>A0A2S8FXX4</accession>
<evidence type="ECO:0000313" key="4">
    <source>
        <dbReference type="Proteomes" id="UP000239388"/>
    </source>
</evidence>
<dbReference type="EMBL" id="PUIB01000012">
    <property type="protein sequence ID" value="PQO36694.1"/>
    <property type="molecule type" value="Genomic_DNA"/>
</dbReference>
<dbReference type="InterPro" id="IPR000572">
    <property type="entry name" value="OxRdtase_Mopterin-bd_dom"/>
</dbReference>
<name>A0A2S8FXX4_9BACT</name>
<dbReference type="InterPro" id="IPR036374">
    <property type="entry name" value="OxRdtase_Mopterin-bd_sf"/>
</dbReference>
<dbReference type="PANTHER" id="PTHR43032">
    <property type="entry name" value="PROTEIN-METHIONINE-SULFOXIDE REDUCTASE"/>
    <property type="match status" value="1"/>
</dbReference>
<proteinExistence type="predicted"/>
<dbReference type="OrthoDB" id="9778777at2"/>
<feature type="compositionally biased region" description="Basic and acidic residues" evidence="1">
    <location>
        <begin position="1"/>
        <end position="10"/>
    </location>
</feature>
<organism evidence="3 4">
    <name type="scientific">Blastopirellula marina</name>
    <dbReference type="NCBI Taxonomy" id="124"/>
    <lineage>
        <taxon>Bacteria</taxon>
        <taxon>Pseudomonadati</taxon>
        <taxon>Planctomycetota</taxon>
        <taxon>Planctomycetia</taxon>
        <taxon>Pirellulales</taxon>
        <taxon>Pirellulaceae</taxon>
        <taxon>Blastopirellula</taxon>
    </lineage>
</organism>
<dbReference type="Proteomes" id="UP000239388">
    <property type="component" value="Unassembled WGS sequence"/>
</dbReference>
<sequence length="230" mass="26415">MTPEEHDRAKYQGGEIPDPRDVADQDVIVSRDTYRENRIPPGQSRTKKWPVLHATTVPDVTQETWSLRVFGLVEQELNFNWEQFQALPRAKVFADFHCVTQWSRLGNLWEGVSTKVLLDQAGIKPEAKFVICHAFDNGWTTNIPLEEFLHEDCLLADRHDGMELNADHGGPVRGIVPRLYAWKGAKWIKAIELSATDRPGFWEQSGYHNLGDPWREQRFGSDEVPKGFYS</sequence>
<dbReference type="Pfam" id="PF00174">
    <property type="entry name" value="Oxidored_molyb"/>
    <property type="match status" value="1"/>
</dbReference>
<evidence type="ECO:0000259" key="2">
    <source>
        <dbReference type="Pfam" id="PF00174"/>
    </source>
</evidence>
<dbReference type="CDD" id="cd02109">
    <property type="entry name" value="arch_bact_SO_family_Moco"/>
    <property type="match status" value="1"/>
</dbReference>
<gene>
    <name evidence="3" type="ORF">C5Y98_11930</name>
</gene>
<protein>
    <submittedName>
        <fullName evidence="3">Oxidoreductase</fullName>
    </submittedName>
</protein>
<dbReference type="Gene3D" id="3.90.420.10">
    <property type="entry name" value="Oxidoreductase, molybdopterin-binding domain"/>
    <property type="match status" value="1"/>
</dbReference>